<dbReference type="GO" id="GO:0005886">
    <property type="term" value="C:plasma membrane"/>
    <property type="evidence" value="ECO:0007669"/>
    <property type="project" value="UniProtKB-SubCell"/>
</dbReference>
<organism evidence="8 9">
    <name type="scientific">Castellaniella defragrans</name>
    <name type="common">Alcaligenes defragrans</name>
    <dbReference type="NCBI Taxonomy" id="75697"/>
    <lineage>
        <taxon>Bacteria</taxon>
        <taxon>Pseudomonadati</taxon>
        <taxon>Pseudomonadota</taxon>
        <taxon>Betaproteobacteria</taxon>
        <taxon>Burkholderiales</taxon>
        <taxon>Alcaligenaceae</taxon>
        <taxon>Castellaniella</taxon>
    </lineage>
</organism>
<dbReference type="PANTHER" id="PTHR10464:SF4">
    <property type="entry name" value="UREA TRANSPORTER"/>
    <property type="match status" value="1"/>
</dbReference>
<evidence type="ECO:0000256" key="6">
    <source>
        <dbReference type="ARBA" id="ARBA00023136"/>
    </source>
</evidence>
<dbReference type="GO" id="GO:0015204">
    <property type="term" value="F:urea transmembrane transporter activity"/>
    <property type="evidence" value="ECO:0007669"/>
    <property type="project" value="InterPro"/>
</dbReference>
<dbReference type="Pfam" id="PF03253">
    <property type="entry name" value="UT"/>
    <property type="match status" value="1"/>
</dbReference>
<comment type="caution">
    <text evidence="8">The sequence shown here is derived from an EMBL/GenBank/DDBJ whole genome shotgun (WGS) entry which is preliminary data.</text>
</comment>
<evidence type="ECO:0000256" key="7">
    <source>
        <dbReference type="SAM" id="Phobius"/>
    </source>
</evidence>
<comment type="subcellular location">
    <subcellularLocation>
        <location evidence="1">Cell membrane</location>
        <topology evidence="1">Multi-pass membrane protein</topology>
    </subcellularLocation>
</comment>
<dbReference type="AlphaFoldDB" id="A0A7W9WPU0"/>
<feature type="transmembrane region" description="Helical" evidence="7">
    <location>
        <begin position="53"/>
        <end position="70"/>
    </location>
</feature>
<protein>
    <submittedName>
        <fullName evidence="8">Urea transporter</fullName>
    </submittedName>
</protein>
<evidence type="ECO:0000313" key="8">
    <source>
        <dbReference type="EMBL" id="MBB6084799.1"/>
    </source>
</evidence>
<evidence type="ECO:0000256" key="4">
    <source>
        <dbReference type="ARBA" id="ARBA00022692"/>
    </source>
</evidence>
<feature type="transmembrane region" description="Helical" evidence="7">
    <location>
        <begin position="189"/>
        <end position="219"/>
    </location>
</feature>
<evidence type="ECO:0000256" key="3">
    <source>
        <dbReference type="ARBA" id="ARBA00022475"/>
    </source>
</evidence>
<dbReference type="Proteomes" id="UP000541136">
    <property type="component" value="Unassembled WGS sequence"/>
</dbReference>
<evidence type="ECO:0000256" key="2">
    <source>
        <dbReference type="ARBA" id="ARBA00005914"/>
    </source>
</evidence>
<evidence type="ECO:0000313" key="9">
    <source>
        <dbReference type="Proteomes" id="UP000541136"/>
    </source>
</evidence>
<dbReference type="InterPro" id="IPR004937">
    <property type="entry name" value="Urea_transporter"/>
</dbReference>
<keyword evidence="6 7" id="KW-0472">Membrane</keyword>
<dbReference type="InterPro" id="IPR029020">
    <property type="entry name" value="Ammonium/urea_transptr"/>
</dbReference>
<evidence type="ECO:0000256" key="1">
    <source>
        <dbReference type="ARBA" id="ARBA00004651"/>
    </source>
</evidence>
<evidence type="ECO:0000256" key="5">
    <source>
        <dbReference type="ARBA" id="ARBA00022989"/>
    </source>
</evidence>
<proteinExistence type="inferred from homology"/>
<comment type="similarity">
    <text evidence="2">Belongs to the urea transporter family.</text>
</comment>
<sequence>MFQRVHDSSGDPFPFGAVFGRRVLRGIGQVYLLPSARAGAVLLAAVAWQSWTLAGACLLGALTGTVWGLSAGRADAGGRAGLDGYNGALTGLGIMAVLPPGPLAWSLVAPLACLATWAARAWRNRCAAPPYTAPFVLVTWLLMAAAEGLDLPRAAAAAAADPGWGEAVQGVLRGVGQVMFLDDPRAGALCLLGLALGAPGAALSAGLASGLCLLAAVLAGFPPDAAGLGLYGFNAVLAAEALRAVRPGRLERWLWPCLGALLSLGLMRGFQALELPPLTAPFLLATWAVRQAALRRGAQARAA</sequence>
<keyword evidence="4 7" id="KW-0812">Transmembrane</keyword>
<name>A0A7W9WPU0_CASDE</name>
<accession>A0A7W9WPU0</accession>
<reference evidence="8 9" key="1">
    <citation type="submission" date="2020-08" db="EMBL/GenBank/DDBJ databases">
        <title>Genomic Encyclopedia of Type Strains, Phase IV (KMG-IV): sequencing the most valuable type-strain genomes for metagenomic binning, comparative biology and taxonomic classification.</title>
        <authorList>
            <person name="Goeker M."/>
        </authorList>
    </citation>
    <scope>NUCLEOTIDE SEQUENCE [LARGE SCALE GENOMIC DNA]</scope>
    <source>
        <strain evidence="8 9">DSM 12141</strain>
    </source>
</reference>
<keyword evidence="3" id="KW-1003">Cell membrane</keyword>
<dbReference type="EMBL" id="JACHIB010000017">
    <property type="protein sequence ID" value="MBB6084799.1"/>
    <property type="molecule type" value="Genomic_DNA"/>
</dbReference>
<keyword evidence="5 7" id="KW-1133">Transmembrane helix</keyword>
<dbReference type="PANTHER" id="PTHR10464">
    <property type="entry name" value="UREA TRANSPORTER"/>
    <property type="match status" value="1"/>
</dbReference>
<dbReference type="RefSeq" id="WP_151025521.1">
    <property type="nucleotide sequence ID" value="NZ_JACHIB010000017.1"/>
</dbReference>
<dbReference type="Gene3D" id="1.10.3430.10">
    <property type="entry name" value="Ammonium transporter AmtB like domains"/>
    <property type="match status" value="1"/>
</dbReference>
<gene>
    <name evidence="8" type="ORF">HNR28_002847</name>
</gene>